<protein>
    <submittedName>
        <fullName evidence="6">Pimeloyl-[acyl-carrier protein] methyl ester esterase BioH</fullName>
        <ecNumber evidence="6">3.1.1.85</ecNumber>
    </submittedName>
</protein>
<dbReference type="PANTHER" id="PTHR43798:SF31">
    <property type="entry name" value="AB HYDROLASE SUPERFAMILY PROTEIN YCLE"/>
    <property type="match status" value="1"/>
</dbReference>
<dbReference type="PRINTS" id="PR00412">
    <property type="entry name" value="EPOXHYDRLASE"/>
</dbReference>
<accession>A0A3B1AIR8</accession>
<dbReference type="SUPFAM" id="SSF53474">
    <property type="entry name" value="alpha/beta-Hydrolases"/>
    <property type="match status" value="1"/>
</dbReference>
<keyword evidence="2" id="KW-0963">Cytoplasm</keyword>
<dbReference type="Gene3D" id="3.40.50.1820">
    <property type="entry name" value="alpha/beta hydrolase"/>
    <property type="match status" value="1"/>
</dbReference>
<dbReference type="GO" id="GO:0090499">
    <property type="term" value="F:pimelyl-[acyl-carrier protein] methyl ester esterase activity"/>
    <property type="evidence" value="ECO:0007669"/>
    <property type="project" value="UniProtKB-EC"/>
</dbReference>
<dbReference type="PRINTS" id="PR00111">
    <property type="entry name" value="ABHYDROLASE"/>
</dbReference>
<organism evidence="6">
    <name type="scientific">hydrothermal vent metagenome</name>
    <dbReference type="NCBI Taxonomy" id="652676"/>
    <lineage>
        <taxon>unclassified sequences</taxon>
        <taxon>metagenomes</taxon>
        <taxon>ecological metagenomes</taxon>
    </lineage>
</organism>
<evidence type="ECO:0000256" key="2">
    <source>
        <dbReference type="ARBA" id="ARBA00022490"/>
    </source>
</evidence>
<evidence type="ECO:0000259" key="5">
    <source>
        <dbReference type="Pfam" id="PF00561"/>
    </source>
</evidence>
<dbReference type="EC" id="3.1.1.85" evidence="6"/>
<dbReference type="NCBIfam" id="TIGR01738">
    <property type="entry name" value="bioH"/>
    <property type="match status" value="1"/>
</dbReference>
<sequence length="265" mass="29061">MNDSRLFDKLFCKMQGSGPDLVLLHGWGMNADIWDGVVPMLAKHHRVTGVDLPGHGRSGNPGGDYSLSAQAKKIAEILPSGSTLVGWSLGGLLALQVALEFPRRIKALVLVASSPRFVRAGDWPDAMEGDVLRGFANELQSDFTKTIKRFLAIQVLGSEHAREELRLLRERVFAHGEADRKALASGLDILMTADFRERLPQLQCPTLLLSGERDTLFPVQAAQRTQALLPDATLRVVQGAGHAPFLSHPEDFVHALQEFLDDDKS</sequence>
<evidence type="ECO:0000313" key="6">
    <source>
        <dbReference type="EMBL" id="VAW92556.1"/>
    </source>
</evidence>
<dbReference type="GO" id="GO:0009102">
    <property type="term" value="P:biotin biosynthetic process"/>
    <property type="evidence" value="ECO:0007669"/>
    <property type="project" value="UniProtKB-KW"/>
</dbReference>
<dbReference type="InterPro" id="IPR000639">
    <property type="entry name" value="Epox_hydrolase-like"/>
</dbReference>
<dbReference type="HAMAP" id="MF_01260">
    <property type="entry name" value="Carboxylester"/>
    <property type="match status" value="1"/>
</dbReference>
<dbReference type="InterPro" id="IPR050266">
    <property type="entry name" value="AB_hydrolase_sf"/>
</dbReference>
<evidence type="ECO:0000256" key="4">
    <source>
        <dbReference type="ARBA" id="ARBA00022801"/>
    </source>
</evidence>
<keyword evidence="1" id="KW-0719">Serine esterase</keyword>
<reference evidence="6" key="1">
    <citation type="submission" date="2018-06" db="EMBL/GenBank/DDBJ databases">
        <authorList>
            <person name="Zhirakovskaya E."/>
        </authorList>
    </citation>
    <scope>NUCLEOTIDE SEQUENCE</scope>
</reference>
<name>A0A3B1AIR8_9ZZZZ</name>
<dbReference type="PANTHER" id="PTHR43798">
    <property type="entry name" value="MONOACYLGLYCEROL LIPASE"/>
    <property type="match status" value="1"/>
</dbReference>
<keyword evidence="3" id="KW-0093">Biotin biosynthesis</keyword>
<dbReference type="InterPro" id="IPR010076">
    <property type="entry name" value="BioH"/>
</dbReference>
<dbReference type="InterPro" id="IPR000073">
    <property type="entry name" value="AB_hydrolase_1"/>
</dbReference>
<evidence type="ECO:0000256" key="3">
    <source>
        <dbReference type="ARBA" id="ARBA00022756"/>
    </source>
</evidence>
<dbReference type="AlphaFoldDB" id="A0A3B1AIR8"/>
<keyword evidence="4 6" id="KW-0378">Hydrolase</keyword>
<dbReference type="EMBL" id="UOFU01000001">
    <property type="protein sequence ID" value="VAW92556.1"/>
    <property type="molecule type" value="Genomic_DNA"/>
</dbReference>
<evidence type="ECO:0000256" key="1">
    <source>
        <dbReference type="ARBA" id="ARBA00022487"/>
    </source>
</evidence>
<dbReference type="Pfam" id="PF00561">
    <property type="entry name" value="Abhydrolase_1"/>
    <property type="match status" value="1"/>
</dbReference>
<dbReference type="GO" id="GO:0016020">
    <property type="term" value="C:membrane"/>
    <property type="evidence" value="ECO:0007669"/>
    <property type="project" value="TreeGrafter"/>
</dbReference>
<feature type="domain" description="AB hydrolase-1" evidence="5">
    <location>
        <begin position="21"/>
        <end position="249"/>
    </location>
</feature>
<proteinExistence type="inferred from homology"/>
<dbReference type="InterPro" id="IPR029058">
    <property type="entry name" value="AB_hydrolase_fold"/>
</dbReference>
<gene>
    <name evidence="6" type="ORF">MNBD_GAMMA20-1642</name>
</gene>